<keyword evidence="2" id="KW-1185">Reference proteome</keyword>
<dbReference type="EMBL" id="BQNB010016404">
    <property type="protein sequence ID" value="GJT51402.1"/>
    <property type="molecule type" value="Genomic_DNA"/>
</dbReference>
<proteinExistence type="predicted"/>
<accession>A0ABQ5ELJ3</accession>
<dbReference type="Proteomes" id="UP001151760">
    <property type="component" value="Unassembled WGS sequence"/>
</dbReference>
<evidence type="ECO:0000313" key="1">
    <source>
        <dbReference type="EMBL" id="GJT51402.1"/>
    </source>
</evidence>
<evidence type="ECO:0000313" key="2">
    <source>
        <dbReference type="Proteomes" id="UP001151760"/>
    </source>
</evidence>
<name>A0ABQ5ELJ3_9ASTR</name>
<protein>
    <submittedName>
        <fullName evidence="1">Uncharacterized protein</fullName>
    </submittedName>
</protein>
<organism evidence="1 2">
    <name type="scientific">Tanacetum coccineum</name>
    <dbReference type="NCBI Taxonomy" id="301880"/>
    <lineage>
        <taxon>Eukaryota</taxon>
        <taxon>Viridiplantae</taxon>
        <taxon>Streptophyta</taxon>
        <taxon>Embryophyta</taxon>
        <taxon>Tracheophyta</taxon>
        <taxon>Spermatophyta</taxon>
        <taxon>Magnoliopsida</taxon>
        <taxon>eudicotyledons</taxon>
        <taxon>Gunneridae</taxon>
        <taxon>Pentapetalae</taxon>
        <taxon>asterids</taxon>
        <taxon>campanulids</taxon>
        <taxon>Asterales</taxon>
        <taxon>Asteraceae</taxon>
        <taxon>Asteroideae</taxon>
        <taxon>Anthemideae</taxon>
        <taxon>Anthemidinae</taxon>
        <taxon>Tanacetum</taxon>
    </lineage>
</organism>
<gene>
    <name evidence="1" type="ORF">Tco_0977559</name>
</gene>
<reference evidence="1" key="2">
    <citation type="submission" date="2022-01" db="EMBL/GenBank/DDBJ databases">
        <authorList>
            <person name="Yamashiro T."/>
            <person name="Shiraishi A."/>
            <person name="Satake H."/>
            <person name="Nakayama K."/>
        </authorList>
    </citation>
    <scope>NUCLEOTIDE SEQUENCE</scope>
</reference>
<comment type="caution">
    <text evidence="1">The sequence shown here is derived from an EMBL/GenBank/DDBJ whole genome shotgun (WGS) entry which is preliminary data.</text>
</comment>
<sequence length="110" mass="12206">MGKPPSSSRPKLYAVTPLPKSTAIPKVGETNALSNQVTSNSVPSSQELKVRENDNVIDPRMFRIDPCDNAVLQPSESTCQMVPKFNFLYVMLSKMVRYSAFPMLSSIKPE</sequence>
<reference evidence="1" key="1">
    <citation type="journal article" date="2022" name="Int. J. Mol. Sci.">
        <title>Draft Genome of Tanacetum Coccineum: Genomic Comparison of Closely Related Tanacetum-Family Plants.</title>
        <authorList>
            <person name="Yamashiro T."/>
            <person name="Shiraishi A."/>
            <person name="Nakayama K."/>
            <person name="Satake H."/>
        </authorList>
    </citation>
    <scope>NUCLEOTIDE SEQUENCE</scope>
</reference>